<comment type="caution">
    <text evidence="3">The sequence shown here is derived from an EMBL/GenBank/DDBJ whole genome shotgun (WGS) entry which is preliminary data.</text>
</comment>
<dbReference type="Gene3D" id="3.40.50.1820">
    <property type="entry name" value="alpha/beta hydrolase"/>
    <property type="match status" value="1"/>
</dbReference>
<sequence length="122" mass="13463">MKQNTTVNHRTVEVNGIRLHIAEQGEGPLVVLLHGFPETWYSWRHQFTALTDAGYRVVAPDHRGYGSSDRPEAIDSYTMLHLVGDVIGLIHALGEERAIVAWQTALLRPDVVRGVAGLSVSP</sequence>
<dbReference type="InterPro" id="IPR000073">
    <property type="entry name" value="AB_hydrolase_1"/>
</dbReference>
<proteinExistence type="predicted"/>
<dbReference type="SUPFAM" id="SSF53474">
    <property type="entry name" value="alpha/beta-Hydrolases"/>
    <property type="match status" value="1"/>
</dbReference>
<gene>
    <name evidence="3" type="ORF">GCM10023323_39780</name>
</gene>
<reference evidence="4" key="1">
    <citation type="journal article" date="2019" name="Int. J. Syst. Evol. Microbiol.">
        <title>The Global Catalogue of Microorganisms (GCM) 10K type strain sequencing project: providing services to taxonomists for standard genome sequencing and annotation.</title>
        <authorList>
            <consortium name="The Broad Institute Genomics Platform"/>
            <consortium name="The Broad Institute Genome Sequencing Center for Infectious Disease"/>
            <person name="Wu L."/>
            <person name="Ma J."/>
        </authorList>
    </citation>
    <scope>NUCLEOTIDE SEQUENCE [LARGE SCALE GENOMIC DNA]</scope>
    <source>
        <strain evidence="4">JCM 18306</strain>
    </source>
</reference>
<dbReference type="EMBL" id="BAABJR010000009">
    <property type="protein sequence ID" value="GAA5210779.1"/>
    <property type="molecule type" value="Genomic_DNA"/>
</dbReference>
<dbReference type="InterPro" id="IPR000639">
    <property type="entry name" value="Epox_hydrolase-like"/>
</dbReference>
<dbReference type="Pfam" id="PF00561">
    <property type="entry name" value="Abhydrolase_1"/>
    <property type="match status" value="1"/>
</dbReference>
<evidence type="ECO:0000256" key="1">
    <source>
        <dbReference type="ARBA" id="ARBA00022801"/>
    </source>
</evidence>
<name>A0ABP9T4S3_9ACTN</name>
<dbReference type="PANTHER" id="PTHR43329">
    <property type="entry name" value="EPOXIDE HYDROLASE"/>
    <property type="match status" value="1"/>
</dbReference>
<organism evidence="3 4">
    <name type="scientific">Streptomyces thinghirensis</name>
    <dbReference type="NCBI Taxonomy" id="551547"/>
    <lineage>
        <taxon>Bacteria</taxon>
        <taxon>Bacillati</taxon>
        <taxon>Actinomycetota</taxon>
        <taxon>Actinomycetes</taxon>
        <taxon>Kitasatosporales</taxon>
        <taxon>Streptomycetaceae</taxon>
        <taxon>Streptomyces</taxon>
    </lineage>
</organism>
<evidence type="ECO:0000313" key="3">
    <source>
        <dbReference type="EMBL" id="GAA5210779.1"/>
    </source>
</evidence>
<accession>A0ABP9T4S3</accession>
<dbReference type="InterPro" id="IPR029058">
    <property type="entry name" value="AB_hydrolase_fold"/>
</dbReference>
<dbReference type="PRINTS" id="PR00412">
    <property type="entry name" value="EPOXHYDRLASE"/>
</dbReference>
<dbReference type="Proteomes" id="UP001499878">
    <property type="component" value="Unassembled WGS sequence"/>
</dbReference>
<evidence type="ECO:0000259" key="2">
    <source>
        <dbReference type="Pfam" id="PF00561"/>
    </source>
</evidence>
<protein>
    <recommendedName>
        <fullName evidence="2">AB hydrolase-1 domain-containing protein</fullName>
    </recommendedName>
</protein>
<keyword evidence="1" id="KW-0378">Hydrolase</keyword>
<keyword evidence="4" id="KW-1185">Reference proteome</keyword>
<evidence type="ECO:0000313" key="4">
    <source>
        <dbReference type="Proteomes" id="UP001499878"/>
    </source>
</evidence>
<feature type="domain" description="AB hydrolase-1" evidence="2">
    <location>
        <begin position="28"/>
        <end position="98"/>
    </location>
</feature>